<dbReference type="EMBL" id="ML992668">
    <property type="protein sequence ID" value="KAF2214199.1"/>
    <property type="molecule type" value="Genomic_DNA"/>
</dbReference>
<protein>
    <submittedName>
        <fullName evidence="1">Uncharacterized protein</fullName>
    </submittedName>
</protein>
<name>A0A6A6FL55_9PEZI</name>
<keyword evidence="2" id="KW-1185">Reference proteome</keyword>
<dbReference type="Proteomes" id="UP000799539">
    <property type="component" value="Unassembled WGS sequence"/>
</dbReference>
<proteinExistence type="predicted"/>
<evidence type="ECO:0000313" key="2">
    <source>
        <dbReference type="Proteomes" id="UP000799539"/>
    </source>
</evidence>
<organism evidence="1 2">
    <name type="scientific">Cercospora zeae-maydis SCOH1-5</name>
    <dbReference type="NCBI Taxonomy" id="717836"/>
    <lineage>
        <taxon>Eukaryota</taxon>
        <taxon>Fungi</taxon>
        <taxon>Dikarya</taxon>
        <taxon>Ascomycota</taxon>
        <taxon>Pezizomycotina</taxon>
        <taxon>Dothideomycetes</taxon>
        <taxon>Dothideomycetidae</taxon>
        <taxon>Mycosphaerellales</taxon>
        <taxon>Mycosphaerellaceae</taxon>
        <taxon>Cercospora</taxon>
    </lineage>
</organism>
<gene>
    <name evidence="1" type="ORF">CERZMDRAFT_120521</name>
</gene>
<accession>A0A6A6FL55</accession>
<sequence length="70" mass="7447">MPTSSSVPFEMHAGLCNKLCNKPTAPELCRTTSGSQAPAWGVRAETTVARSENYGARSTSTVYRATRPSA</sequence>
<reference evidence="1" key="1">
    <citation type="journal article" date="2020" name="Stud. Mycol.">
        <title>101 Dothideomycetes genomes: a test case for predicting lifestyles and emergence of pathogens.</title>
        <authorList>
            <person name="Haridas S."/>
            <person name="Albert R."/>
            <person name="Binder M."/>
            <person name="Bloem J."/>
            <person name="Labutti K."/>
            <person name="Salamov A."/>
            <person name="Andreopoulos B."/>
            <person name="Baker S."/>
            <person name="Barry K."/>
            <person name="Bills G."/>
            <person name="Bluhm B."/>
            <person name="Cannon C."/>
            <person name="Castanera R."/>
            <person name="Culley D."/>
            <person name="Daum C."/>
            <person name="Ezra D."/>
            <person name="Gonzalez J."/>
            <person name="Henrissat B."/>
            <person name="Kuo A."/>
            <person name="Liang C."/>
            <person name="Lipzen A."/>
            <person name="Lutzoni F."/>
            <person name="Magnuson J."/>
            <person name="Mondo S."/>
            <person name="Nolan M."/>
            <person name="Ohm R."/>
            <person name="Pangilinan J."/>
            <person name="Park H.-J."/>
            <person name="Ramirez L."/>
            <person name="Alfaro M."/>
            <person name="Sun H."/>
            <person name="Tritt A."/>
            <person name="Yoshinaga Y."/>
            <person name="Zwiers L.-H."/>
            <person name="Turgeon B."/>
            <person name="Goodwin S."/>
            <person name="Spatafora J."/>
            <person name="Crous P."/>
            <person name="Grigoriev I."/>
        </authorList>
    </citation>
    <scope>NUCLEOTIDE SEQUENCE</scope>
    <source>
        <strain evidence="1">SCOH1-5</strain>
    </source>
</reference>
<dbReference type="AlphaFoldDB" id="A0A6A6FL55"/>
<evidence type="ECO:0000313" key="1">
    <source>
        <dbReference type="EMBL" id="KAF2214199.1"/>
    </source>
</evidence>